<dbReference type="Pfam" id="PF08030">
    <property type="entry name" value="NAD_binding_6"/>
    <property type="match status" value="1"/>
</dbReference>
<evidence type="ECO:0000256" key="5">
    <source>
        <dbReference type="ARBA" id="ARBA00022475"/>
    </source>
</evidence>
<name>A0A5N5WKJ7_9EURO</name>
<accession>A0A5N5WKJ7</accession>
<dbReference type="EC" id="1.16.1.9" evidence="3"/>
<evidence type="ECO:0000313" key="15">
    <source>
        <dbReference type="EMBL" id="KAB8069058.1"/>
    </source>
</evidence>
<keyword evidence="9" id="KW-0560">Oxidoreductase</keyword>
<dbReference type="PANTHER" id="PTHR32361">
    <property type="entry name" value="FERRIC/CUPRIC REDUCTASE TRANSMEMBRANE COMPONENT"/>
    <property type="match status" value="1"/>
</dbReference>
<dbReference type="Pfam" id="PF01794">
    <property type="entry name" value="Ferric_reduct"/>
    <property type="match status" value="1"/>
</dbReference>
<organism evidence="15 16">
    <name type="scientific">Aspergillus leporis</name>
    <dbReference type="NCBI Taxonomy" id="41062"/>
    <lineage>
        <taxon>Eukaryota</taxon>
        <taxon>Fungi</taxon>
        <taxon>Dikarya</taxon>
        <taxon>Ascomycota</taxon>
        <taxon>Pezizomycotina</taxon>
        <taxon>Eurotiomycetes</taxon>
        <taxon>Eurotiomycetidae</taxon>
        <taxon>Eurotiales</taxon>
        <taxon>Aspergillaceae</taxon>
        <taxon>Aspergillus</taxon>
        <taxon>Aspergillus subgen. Circumdati</taxon>
    </lineage>
</organism>
<dbReference type="GO" id="GO:0015677">
    <property type="term" value="P:copper ion import"/>
    <property type="evidence" value="ECO:0007669"/>
    <property type="project" value="TreeGrafter"/>
</dbReference>
<dbReference type="AlphaFoldDB" id="A0A5N5WKJ7"/>
<feature type="transmembrane region" description="Helical" evidence="13">
    <location>
        <begin position="158"/>
        <end position="179"/>
    </location>
</feature>
<keyword evidence="6 13" id="KW-0812">Transmembrane</keyword>
<dbReference type="InterPro" id="IPR051410">
    <property type="entry name" value="Ferric/Cupric_Reductase"/>
</dbReference>
<dbReference type="PROSITE" id="PS51384">
    <property type="entry name" value="FAD_FR"/>
    <property type="match status" value="1"/>
</dbReference>
<evidence type="ECO:0000256" key="10">
    <source>
        <dbReference type="ARBA" id="ARBA00023065"/>
    </source>
</evidence>
<comment type="catalytic activity">
    <reaction evidence="12">
        <text>2 a Fe(II)-siderophore + NADP(+) + H(+) = 2 a Fe(III)-siderophore + NADPH</text>
        <dbReference type="Rhea" id="RHEA:28795"/>
        <dbReference type="Rhea" id="RHEA-COMP:11342"/>
        <dbReference type="Rhea" id="RHEA-COMP:11344"/>
        <dbReference type="ChEBI" id="CHEBI:15378"/>
        <dbReference type="ChEBI" id="CHEBI:29033"/>
        <dbReference type="ChEBI" id="CHEBI:29034"/>
        <dbReference type="ChEBI" id="CHEBI:57783"/>
        <dbReference type="ChEBI" id="CHEBI:58349"/>
        <dbReference type="EC" id="1.16.1.9"/>
    </reaction>
</comment>
<evidence type="ECO:0000256" key="12">
    <source>
        <dbReference type="ARBA" id="ARBA00048483"/>
    </source>
</evidence>
<dbReference type="InterPro" id="IPR017938">
    <property type="entry name" value="Riboflavin_synthase-like_b-brl"/>
</dbReference>
<feature type="transmembrane region" description="Helical" evidence="13">
    <location>
        <begin position="6"/>
        <end position="24"/>
    </location>
</feature>
<dbReference type="Gene3D" id="3.40.50.80">
    <property type="entry name" value="Nucleotide-binding domain of ferredoxin-NADP reductase (FNR) module"/>
    <property type="match status" value="1"/>
</dbReference>
<dbReference type="SUPFAM" id="SSF52343">
    <property type="entry name" value="Ferredoxin reductase-like, C-terminal NADP-linked domain"/>
    <property type="match status" value="1"/>
</dbReference>
<dbReference type="Proteomes" id="UP000326565">
    <property type="component" value="Unassembled WGS sequence"/>
</dbReference>
<dbReference type="FunFam" id="3.40.50.80:FF:000071">
    <property type="entry name" value="Cell surface metalloreductase (FreA), putative"/>
    <property type="match status" value="1"/>
</dbReference>
<feature type="domain" description="FAD-binding FR-type" evidence="14">
    <location>
        <begin position="253"/>
        <end position="359"/>
    </location>
</feature>
<comment type="subcellular location">
    <subcellularLocation>
        <location evidence="1">Cell membrane</location>
        <topology evidence="1">Multi-pass membrane protein</topology>
    </subcellularLocation>
</comment>
<evidence type="ECO:0000256" key="3">
    <source>
        <dbReference type="ARBA" id="ARBA00012668"/>
    </source>
</evidence>
<dbReference type="PANTHER" id="PTHR32361:SF26">
    <property type="entry name" value="FAD-BINDING 8 DOMAIN-CONTAINING PROTEIN-RELATED"/>
    <property type="match status" value="1"/>
</dbReference>
<protein>
    <recommendedName>
        <fullName evidence="3">ferric-chelate reductase (NADPH)</fullName>
        <ecNumber evidence="3">1.16.1.9</ecNumber>
    </recommendedName>
</protein>
<dbReference type="InterPro" id="IPR039261">
    <property type="entry name" value="FNR_nucleotide-bd"/>
</dbReference>
<keyword evidence="10" id="KW-0406">Ion transport</keyword>
<gene>
    <name evidence="15" type="ORF">BDV29DRAFT_198977</name>
</gene>
<comment type="similarity">
    <text evidence="2">Belongs to the ferric reductase (FRE) family.</text>
</comment>
<evidence type="ECO:0000256" key="7">
    <source>
        <dbReference type="ARBA" id="ARBA00022982"/>
    </source>
</evidence>
<keyword evidence="8 13" id="KW-1133">Transmembrane helix</keyword>
<feature type="transmembrane region" description="Helical" evidence="13">
    <location>
        <begin position="60"/>
        <end position="78"/>
    </location>
</feature>
<feature type="transmembrane region" description="Helical" evidence="13">
    <location>
        <begin position="127"/>
        <end position="146"/>
    </location>
</feature>
<evidence type="ECO:0000256" key="6">
    <source>
        <dbReference type="ARBA" id="ARBA00022692"/>
    </source>
</evidence>
<evidence type="ECO:0000256" key="2">
    <source>
        <dbReference type="ARBA" id="ARBA00006278"/>
    </source>
</evidence>
<keyword evidence="4" id="KW-0813">Transport</keyword>
<sequence length="526" mass="58888">MEFITWYAIAAGSMIVFLILMRVASSVKPLAETVSRAISKHLLYPHLLGRHRLLGPWTRVVLLLYLVYGAINVFFLTFRTSSNSERGRRAGSLALINMGFLFLTMQLSLLANLLGISFHACRRIHGATAWMMTLLLAFHIIVATMVDQKDFRLKEEGNLFAVVGAASVAALVLFSFTIFRRLAFEVFIRTHQCLAAVCMYATWWHLSSKPRALQLCLYIPLAILLLTTLSHLSIFLYQNGILPARSYPYASVMCGKSSKPGANQNEGTPLKLRVALPRPLHVKAGQYVNLWMPTVSLSSWFQTHPFMVTSWSPGKQDVLELFVQTRRGLTETLRARAALDGTASFTAFVSGPYGISKPVDEYETVLAVASGFGIAGVIPYLKQLLYGYNTSSVRVRRLHLVWQVPTLDIAAAAQPLLNSLLADDVLDDGYIIEMSFYVESKIPVESGTPFGEHQRAVIYNDMPEYDVLVSTEASGDYIPRVSNTQEERGKLLVLVSASDKVRDDLRKIVCKYLDRRVRLHEVEFQP</sequence>
<keyword evidence="16" id="KW-1185">Reference proteome</keyword>
<dbReference type="InterPro" id="IPR013112">
    <property type="entry name" value="FAD-bd_8"/>
</dbReference>
<reference evidence="15 16" key="1">
    <citation type="submission" date="2019-04" db="EMBL/GenBank/DDBJ databases">
        <title>Friends and foes A comparative genomics study of 23 Aspergillus species from section Flavi.</title>
        <authorList>
            <consortium name="DOE Joint Genome Institute"/>
            <person name="Kjaerbolling I."/>
            <person name="Vesth T."/>
            <person name="Frisvad J.C."/>
            <person name="Nybo J.L."/>
            <person name="Theobald S."/>
            <person name="Kildgaard S."/>
            <person name="Isbrandt T."/>
            <person name="Kuo A."/>
            <person name="Sato A."/>
            <person name="Lyhne E.K."/>
            <person name="Kogle M.E."/>
            <person name="Wiebenga A."/>
            <person name="Kun R.S."/>
            <person name="Lubbers R.J."/>
            <person name="Makela M.R."/>
            <person name="Barry K."/>
            <person name="Chovatia M."/>
            <person name="Clum A."/>
            <person name="Daum C."/>
            <person name="Haridas S."/>
            <person name="He G."/>
            <person name="LaButti K."/>
            <person name="Lipzen A."/>
            <person name="Mondo S."/>
            <person name="Riley R."/>
            <person name="Salamov A."/>
            <person name="Simmons B.A."/>
            <person name="Magnuson J.K."/>
            <person name="Henrissat B."/>
            <person name="Mortensen U.H."/>
            <person name="Larsen T.O."/>
            <person name="Devries R.P."/>
            <person name="Grigoriev I.V."/>
            <person name="Machida M."/>
            <person name="Baker S.E."/>
            <person name="Andersen M.R."/>
        </authorList>
    </citation>
    <scope>NUCLEOTIDE SEQUENCE [LARGE SCALE GENOMIC DNA]</scope>
    <source>
        <strain evidence="15 16">CBS 151.66</strain>
    </source>
</reference>
<dbReference type="Pfam" id="PF08022">
    <property type="entry name" value="FAD_binding_8"/>
    <property type="match status" value="1"/>
</dbReference>
<keyword evidence="5" id="KW-1003">Cell membrane</keyword>
<feature type="transmembrane region" description="Helical" evidence="13">
    <location>
        <begin position="212"/>
        <end position="237"/>
    </location>
</feature>
<dbReference type="GO" id="GO:0006826">
    <property type="term" value="P:iron ion transport"/>
    <property type="evidence" value="ECO:0007669"/>
    <property type="project" value="UniProtKB-ARBA"/>
</dbReference>
<dbReference type="SUPFAM" id="SSF63380">
    <property type="entry name" value="Riboflavin synthase domain-like"/>
    <property type="match status" value="1"/>
</dbReference>
<dbReference type="InterPro" id="IPR013121">
    <property type="entry name" value="Fe_red_NAD-bd_6"/>
</dbReference>
<feature type="transmembrane region" description="Helical" evidence="13">
    <location>
        <begin position="90"/>
        <end position="115"/>
    </location>
</feature>
<keyword evidence="11 13" id="KW-0472">Membrane</keyword>
<evidence type="ECO:0000313" key="16">
    <source>
        <dbReference type="Proteomes" id="UP000326565"/>
    </source>
</evidence>
<evidence type="ECO:0000256" key="4">
    <source>
        <dbReference type="ARBA" id="ARBA00022448"/>
    </source>
</evidence>
<proteinExistence type="inferred from homology"/>
<dbReference type="EMBL" id="ML732359">
    <property type="protein sequence ID" value="KAB8069058.1"/>
    <property type="molecule type" value="Genomic_DNA"/>
</dbReference>
<evidence type="ECO:0000256" key="1">
    <source>
        <dbReference type="ARBA" id="ARBA00004651"/>
    </source>
</evidence>
<evidence type="ECO:0000259" key="14">
    <source>
        <dbReference type="PROSITE" id="PS51384"/>
    </source>
</evidence>
<dbReference type="GO" id="GO:0006879">
    <property type="term" value="P:intracellular iron ion homeostasis"/>
    <property type="evidence" value="ECO:0007669"/>
    <property type="project" value="TreeGrafter"/>
</dbReference>
<dbReference type="CDD" id="cd06186">
    <property type="entry name" value="NOX_Duox_like_FAD_NADP"/>
    <property type="match status" value="1"/>
</dbReference>
<evidence type="ECO:0000256" key="11">
    <source>
        <dbReference type="ARBA" id="ARBA00023136"/>
    </source>
</evidence>
<dbReference type="GO" id="GO:0005886">
    <property type="term" value="C:plasma membrane"/>
    <property type="evidence" value="ECO:0007669"/>
    <property type="project" value="UniProtKB-SubCell"/>
</dbReference>
<evidence type="ECO:0000256" key="13">
    <source>
        <dbReference type="SAM" id="Phobius"/>
    </source>
</evidence>
<dbReference type="InterPro" id="IPR017927">
    <property type="entry name" value="FAD-bd_FR_type"/>
</dbReference>
<evidence type="ECO:0000256" key="8">
    <source>
        <dbReference type="ARBA" id="ARBA00022989"/>
    </source>
</evidence>
<keyword evidence="7" id="KW-0249">Electron transport</keyword>
<dbReference type="GO" id="GO:0052851">
    <property type="term" value="F:ferric-chelate reductase (NADPH) activity"/>
    <property type="evidence" value="ECO:0007669"/>
    <property type="project" value="UniProtKB-EC"/>
</dbReference>
<dbReference type="OrthoDB" id="4494341at2759"/>
<dbReference type="InterPro" id="IPR013130">
    <property type="entry name" value="Fe3_Rdtase_TM_dom"/>
</dbReference>
<evidence type="ECO:0000256" key="9">
    <source>
        <dbReference type="ARBA" id="ARBA00023002"/>
    </source>
</evidence>